<dbReference type="CDD" id="cd09917">
    <property type="entry name" value="F-box_SF"/>
    <property type="match status" value="1"/>
</dbReference>
<accession>A0AAU9I7G0</accession>
<dbReference type="AlphaFoldDB" id="A0AAU9I7G0"/>
<dbReference type="EMBL" id="CAJZBQ010000002">
    <property type="protein sequence ID" value="CAG9310381.1"/>
    <property type="molecule type" value="Genomic_DNA"/>
</dbReference>
<keyword evidence="3" id="KW-1185">Reference proteome</keyword>
<organism evidence="2 3">
    <name type="scientific">Blepharisma stoltei</name>
    <dbReference type="NCBI Taxonomy" id="1481888"/>
    <lineage>
        <taxon>Eukaryota</taxon>
        <taxon>Sar</taxon>
        <taxon>Alveolata</taxon>
        <taxon>Ciliophora</taxon>
        <taxon>Postciliodesmatophora</taxon>
        <taxon>Heterotrichea</taxon>
        <taxon>Heterotrichida</taxon>
        <taxon>Blepharismidae</taxon>
        <taxon>Blepharisma</taxon>
    </lineage>
</organism>
<sequence length="262" mass="30055">MENVFNSLNLLGEIFSYLDLKDIAHFRATAKKWRKLAERAQLWKPILHRSFPQVRILEDLQWKAVEEVFTSLKDVRNASFEPKNSYTVGVLGCLGELIHHNDSRLNGLEKAGLLGAFSCYMVGQIMISICMLSIPSVSKIEFLLGAVHCWLIQVDGKKQHWENDLNQYLEGLNQYGIRHGVVLVNSVEINESEILQRCGQQGYKVITLRTLNEDAVDMITREVLSVSREHGETARMKFEKSLEEKQFPDQANSNKKKKCLIY</sequence>
<evidence type="ECO:0000313" key="3">
    <source>
        <dbReference type="Proteomes" id="UP001162131"/>
    </source>
</evidence>
<dbReference type="Gene3D" id="1.20.1280.50">
    <property type="match status" value="1"/>
</dbReference>
<dbReference type="SUPFAM" id="SSF81383">
    <property type="entry name" value="F-box domain"/>
    <property type="match status" value="1"/>
</dbReference>
<dbReference type="InterPro" id="IPR036047">
    <property type="entry name" value="F-box-like_dom_sf"/>
</dbReference>
<protein>
    <recommendedName>
        <fullName evidence="1">F-box domain-containing protein</fullName>
    </recommendedName>
</protein>
<dbReference type="Pfam" id="PF12937">
    <property type="entry name" value="F-box-like"/>
    <property type="match status" value="1"/>
</dbReference>
<feature type="domain" description="F-box" evidence="1">
    <location>
        <begin position="10"/>
        <end position="46"/>
    </location>
</feature>
<evidence type="ECO:0000313" key="2">
    <source>
        <dbReference type="EMBL" id="CAG9310381.1"/>
    </source>
</evidence>
<dbReference type="Proteomes" id="UP001162131">
    <property type="component" value="Unassembled WGS sequence"/>
</dbReference>
<dbReference type="InterPro" id="IPR001810">
    <property type="entry name" value="F-box_dom"/>
</dbReference>
<evidence type="ECO:0000259" key="1">
    <source>
        <dbReference type="Pfam" id="PF12937"/>
    </source>
</evidence>
<reference evidence="2" key="1">
    <citation type="submission" date="2021-09" db="EMBL/GenBank/DDBJ databases">
        <authorList>
            <consortium name="AG Swart"/>
            <person name="Singh M."/>
            <person name="Singh A."/>
            <person name="Seah K."/>
            <person name="Emmerich C."/>
        </authorList>
    </citation>
    <scope>NUCLEOTIDE SEQUENCE</scope>
    <source>
        <strain evidence="2">ATCC30299</strain>
    </source>
</reference>
<gene>
    <name evidence="2" type="ORF">BSTOLATCC_MIC1232</name>
</gene>
<proteinExistence type="predicted"/>
<name>A0AAU9I7G0_9CILI</name>
<comment type="caution">
    <text evidence="2">The sequence shown here is derived from an EMBL/GenBank/DDBJ whole genome shotgun (WGS) entry which is preliminary data.</text>
</comment>